<feature type="domain" description="J" evidence="3">
    <location>
        <begin position="6"/>
        <end position="71"/>
    </location>
</feature>
<dbReference type="SMART" id="SM00271">
    <property type="entry name" value="DnaJ"/>
    <property type="match status" value="1"/>
</dbReference>
<feature type="compositionally biased region" description="Low complexity" evidence="1">
    <location>
        <begin position="145"/>
        <end position="156"/>
    </location>
</feature>
<accession>A0A2G8SWI5</accession>
<keyword evidence="5" id="KW-1185">Reference proteome</keyword>
<keyword evidence="2" id="KW-1133">Transmembrane helix</keyword>
<dbReference type="CDD" id="cd06257">
    <property type="entry name" value="DnaJ"/>
    <property type="match status" value="1"/>
</dbReference>
<feature type="compositionally biased region" description="Low complexity" evidence="1">
    <location>
        <begin position="309"/>
        <end position="322"/>
    </location>
</feature>
<sequence>MAKTHTHYDNLKVARAAPPEVIRAAYKALSQKYHPDKNPGDETAARIMAIVNTAYGILSEPARRKEHDEWIAAEEWEIDWLDSTRAEDGHKARDAHGWAPREVDAQAPYRRMRDPKWWFGLSACFAAGCAAALLVAGQLHALPPSGSGSVSESGASHAVNAAPATPVPLDPAADGWAVSKAHAPQGPAQPPPNIRTLGVTQLIVPAGAPDCGFELHSLVAPNGERWPSASGYVDGYQVANQGEEMQIQIDNAKNGSAVFVKLYDLDRRANVRHAYVLARGLLSIDGLAAGKYEVRYQNVDPGSSKADCAARTQPTRQAAAPP</sequence>
<feature type="transmembrane region" description="Helical" evidence="2">
    <location>
        <begin position="117"/>
        <end position="137"/>
    </location>
</feature>
<organism evidence="4 5">
    <name type="scientific">Massilia psychrophila</name>
    <dbReference type="NCBI Taxonomy" id="1603353"/>
    <lineage>
        <taxon>Bacteria</taxon>
        <taxon>Pseudomonadati</taxon>
        <taxon>Pseudomonadota</taxon>
        <taxon>Betaproteobacteria</taxon>
        <taxon>Burkholderiales</taxon>
        <taxon>Oxalobacteraceae</taxon>
        <taxon>Telluria group</taxon>
        <taxon>Massilia</taxon>
    </lineage>
</organism>
<proteinExistence type="predicted"/>
<keyword evidence="2" id="KW-0812">Transmembrane</keyword>
<dbReference type="Gene3D" id="1.10.287.110">
    <property type="entry name" value="DnaJ domain"/>
    <property type="match status" value="1"/>
</dbReference>
<dbReference type="RefSeq" id="WP_099917628.1">
    <property type="nucleotide sequence ID" value="NZ_BMHS01000023.1"/>
</dbReference>
<feature type="region of interest" description="Disordered" evidence="1">
    <location>
        <begin position="300"/>
        <end position="322"/>
    </location>
</feature>
<dbReference type="PRINTS" id="PR00625">
    <property type="entry name" value="JDOMAIN"/>
</dbReference>
<dbReference type="PROSITE" id="PS50076">
    <property type="entry name" value="DNAJ_2"/>
    <property type="match status" value="1"/>
</dbReference>
<protein>
    <recommendedName>
        <fullName evidence="3">J domain-containing protein</fullName>
    </recommendedName>
</protein>
<dbReference type="EMBL" id="PDOB01000046">
    <property type="protein sequence ID" value="PIL38149.1"/>
    <property type="molecule type" value="Genomic_DNA"/>
</dbReference>
<dbReference type="InterPro" id="IPR052763">
    <property type="entry name" value="DnaJ_C4"/>
</dbReference>
<dbReference type="InterPro" id="IPR036869">
    <property type="entry name" value="J_dom_sf"/>
</dbReference>
<evidence type="ECO:0000313" key="5">
    <source>
        <dbReference type="Proteomes" id="UP000228593"/>
    </source>
</evidence>
<evidence type="ECO:0000313" key="4">
    <source>
        <dbReference type="EMBL" id="PIL38149.1"/>
    </source>
</evidence>
<keyword evidence="2" id="KW-0472">Membrane</keyword>
<dbReference type="OrthoDB" id="8960697at2"/>
<evidence type="ECO:0000259" key="3">
    <source>
        <dbReference type="PROSITE" id="PS50076"/>
    </source>
</evidence>
<dbReference type="PANTHER" id="PTHR44825:SF1">
    <property type="entry name" value="DNAJ HOMOLOG SUBFAMILY C MEMBER 4"/>
    <property type="match status" value="1"/>
</dbReference>
<dbReference type="Pfam" id="PF00226">
    <property type="entry name" value="DnaJ"/>
    <property type="match status" value="1"/>
</dbReference>
<reference evidence="4 5" key="1">
    <citation type="submission" date="2017-10" db="EMBL/GenBank/DDBJ databases">
        <title>Massilia psychrophilum sp. nov., a novel purple-pigmented bacterium isolated from Tianshan glacier, Xinjiang Municipality, China.</title>
        <authorList>
            <person name="Wang H."/>
        </authorList>
    </citation>
    <scope>NUCLEOTIDE SEQUENCE [LARGE SCALE GENOMIC DNA]</scope>
    <source>
        <strain evidence="4 5">JCM 30813</strain>
    </source>
</reference>
<dbReference type="SUPFAM" id="SSF46565">
    <property type="entry name" value="Chaperone J-domain"/>
    <property type="match status" value="1"/>
</dbReference>
<feature type="region of interest" description="Disordered" evidence="1">
    <location>
        <begin position="144"/>
        <end position="165"/>
    </location>
</feature>
<comment type="caution">
    <text evidence="4">The sequence shown here is derived from an EMBL/GenBank/DDBJ whole genome shotgun (WGS) entry which is preliminary data.</text>
</comment>
<dbReference type="Proteomes" id="UP000228593">
    <property type="component" value="Unassembled WGS sequence"/>
</dbReference>
<evidence type="ECO:0000256" key="2">
    <source>
        <dbReference type="SAM" id="Phobius"/>
    </source>
</evidence>
<dbReference type="InterPro" id="IPR001623">
    <property type="entry name" value="DnaJ_domain"/>
</dbReference>
<gene>
    <name evidence="4" type="ORF">CR103_19630</name>
</gene>
<dbReference type="AlphaFoldDB" id="A0A2G8SWI5"/>
<dbReference type="PANTHER" id="PTHR44825">
    <property type="match status" value="1"/>
</dbReference>
<name>A0A2G8SWI5_9BURK</name>
<evidence type="ECO:0000256" key="1">
    <source>
        <dbReference type="SAM" id="MobiDB-lite"/>
    </source>
</evidence>